<dbReference type="AlphaFoldDB" id="A0A5J4W5P4"/>
<name>A0A5J4W5P4_9EUKA</name>
<organism evidence="1 2">
    <name type="scientific">Streblomastix strix</name>
    <dbReference type="NCBI Taxonomy" id="222440"/>
    <lineage>
        <taxon>Eukaryota</taxon>
        <taxon>Metamonada</taxon>
        <taxon>Preaxostyla</taxon>
        <taxon>Oxymonadida</taxon>
        <taxon>Streblomastigidae</taxon>
        <taxon>Streblomastix</taxon>
    </lineage>
</organism>
<accession>A0A5J4W5P4</accession>
<dbReference type="Proteomes" id="UP000324800">
    <property type="component" value="Unassembled WGS sequence"/>
</dbReference>
<dbReference type="EMBL" id="SNRW01003470">
    <property type="protein sequence ID" value="KAA6389759.1"/>
    <property type="molecule type" value="Genomic_DNA"/>
</dbReference>
<evidence type="ECO:0000313" key="2">
    <source>
        <dbReference type="Proteomes" id="UP000324800"/>
    </source>
</evidence>
<evidence type="ECO:0000313" key="1">
    <source>
        <dbReference type="EMBL" id="KAA6389759.1"/>
    </source>
</evidence>
<proteinExistence type="predicted"/>
<comment type="caution">
    <text evidence="1">The sequence shown here is derived from an EMBL/GenBank/DDBJ whole genome shotgun (WGS) entry which is preliminary data.</text>
</comment>
<sequence length="97" mass="11035">MENIRAGSSKSIGPMSQIVSRLWNGIFAQATRKFDPQEARIQEYRTENPDTQAQLAYIAKCTFNTKKKGKKLDAVAFQIIQQTQENIRQELLNGGFQ</sequence>
<protein>
    <submittedName>
        <fullName evidence="1">Uncharacterized protein</fullName>
    </submittedName>
</protein>
<gene>
    <name evidence="1" type="ORF">EZS28_014715</name>
</gene>
<reference evidence="1 2" key="1">
    <citation type="submission" date="2019-03" db="EMBL/GenBank/DDBJ databases">
        <title>Single cell metagenomics reveals metabolic interactions within the superorganism composed of flagellate Streblomastix strix and complex community of Bacteroidetes bacteria on its surface.</title>
        <authorList>
            <person name="Treitli S.C."/>
            <person name="Kolisko M."/>
            <person name="Husnik F."/>
            <person name="Keeling P."/>
            <person name="Hampl V."/>
        </authorList>
    </citation>
    <scope>NUCLEOTIDE SEQUENCE [LARGE SCALE GENOMIC DNA]</scope>
    <source>
        <strain evidence="1">ST1C</strain>
    </source>
</reference>